<evidence type="ECO:0000313" key="5">
    <source>
        <dbReference type="Proteomes" id="UP000708208"/>
    </source>
</evidence>
<evidence type="ECO:0000259" key="3">
    <source>
        <dbReference type="PROSITE" id="PS50011"/>
    </source>
</evidence>
<reference evidence="4" key="1">
    <citation type="submission" date="2021-06" db="EMBL/GenBank/DDBJ databases">
        <authorList>
            <person name="Hodson N. C."/>
            <person name="Mongue J. A."/>
            <person name="Jaron S. K."/>
        </authorList>
    </citation>
    <scope>NUCLEOTIDE SEQUENCE</scope>
</reference>
<keyword evidence="2" id="KW-0067">ATP-binding</keyword>
<accession>A0A8J2KGS7</accession>
<dbReference type="GO" id="GO:0004674">
    <property type="term" value="F:protein serine/threonine kinase activity"/>
    <property type="evidence" value="ECO:0007669"/>
    <property type="project" value="TreeGrafter"/>
</dbReference>
<evidence type="ECO:0000313" key="4">
    <source>
        <dbReference type="EMBL" id="CAG7786450.1"/>
    </source>
</evidence>
<dbReference type="SMART" id="SM00220">
    <property type="entry name" value="S_TKc"/>
    <property type="match status" value="1"/>
</dbReference>
<dbReference type="GO" id="GO:0035556">
    <property type="term" value="P:intracellular signal transduction"/>
    <property type="evidence" value="ECO:0007669"/>
    <property type="project" value="TreeGrafter"/>
</dbReference>
<dbReference type="PROSITE" id="PS50011">
    <property type="entry name" value="PROTEIN_KINASE_DOM"/>
    <property type="match status" value="1"/>
</dbReference>
<evidence type="ECO:0000256" key="1">
    <source>
        <dbReference type="ARBA" id="ARBA00022741"/>
    </source>
</evidence>
<dbReference type="EMBL" id="CAJVCH010318214">
    <property type="protein sequence ID" value="CAG7786450.1"/>
    <property type="molecule type" value="Genomic_DNA"/>
</dbReference>
<keyword evidence="1" id="KW-0547">Nucleotide-binding</keyword>
<dbReference type="Pfam" id="PF00069">
    <property type="entry name" value="Pkinase"/>
    <property type="match status" value="1"/>
</dbReference>
<dbReference type="GO" id="GO:0005524">
    <property type="term" value="F:ATP binding"/>
    <property type="evidence" value="ECO:0007669"/>
    <property type="project" value="UniProtKB-KW"/>
</dbReference>
<dbReference type="Proteomes" id="UP000708208">
    <property type="component" value="Unassembled WGS sequence"/>
</dbReference>
<dbReference type="OrthoDB" id="541276at2759"/>
<sequence>MPNRDPGRNPAIFTTDELNVVEAKGYTLLNLLGEGSYAKVYKAEYRPPSKNVSGHPGEKPVQRLACKIINGKLASKEFVEKFLPRELSIITKIWTILNYAAPEIIRGVEHNPFLVDIWSCGILLYVILNQALPFEQTSRKSLYTAQMKKSWKWRKFVSTKASNNLKAFLPRLLQPQPHRRVTADQLLHFPWITEEMPQNLTVTSNTPEPLSMMTLKAVPSAMEHRFIPAATEVMNIAIPKEEMRLMQKSSGVLSSLGEENDIS</sequence>
<dbReference type="PANTHER" id="PTHR24346:SF30">
    <property type="entry name" value="MATERNAL EMBRYONIC LEUCINE ZIPPER KINASE"/>
    <property type="match status" value="1"/>
</dbReference>
<gene>
    <name evidence="4" type="ORF">AFUS01_LOCUS25017</name>
</gene>
<evidence type="ECO:0000256" key="2">
    <source>
        <dbReference type="ARBA" id="ARBA00022840"/>
    </source>
</evidence>
<name>A0A8J2KGS7_9HEXA</name>
<feature type="domain" description="Protein kinase" evidence="3">
    <location>
        <begin position="1"/>
        <end position="192"/>
    </location>
</feature>
<dbReference type="AlphaFoldDB" id="A0A8J2KGS7"/>
<dbReference type="GO" id="GO:0005737">
    <property type="term" value="C:cytoplasm"/>
    <property type="evidence" value="ECO:0007669"/>
    <property type="project" value="TreeGrafter"/>
</dbReference>
<proteinExistence type="predicted"/>
<comment type="caution">
    <text evidence="4">The sequence shown here is derived from an EMBL/GenBank/DDBJ whole genome shotgun (WGS) entry which is preliminary data.</text>
</comment>
<protein>
    <recommendedName>
        <fullName evidence="3">Protein kinase domain-containing protein</fullName>
    </recommendedName>
</protein>
<dbReference type="InterPro" id="IPR000719">
    <property type="entry name" value="Prot_kinase_dom"/>
</dbReference>
<organism evidence="4 5">
    <name type="scientific">Allacma fusca</name>
    <dbReference type="NCBI Taxonomy" id="39272"/>
    <lineage>
        <taxon>Eukaryota</taxon>
        <taxon>Metazoa</taxon>
        <taxon>Ecdysozoa</taxon>
        <taxon>Arthropoda</taxon>
        <taxon>Hexapoda</taxon>
        <taxon>Collembola</taxon>
        <taxon>Symphypleona</taxon>
        <taxon>Sminthuridae</taxon>
        <taxon>Allacma</taxon>
    </lineage>
</organism>
<dbReference type="PANTHER" id="PTHR24346">
    <property type="entry name" value="MAP/MICROTUBULE AFFINITY-REGULATING KINASE"/>
    <property type="match status" value="1"/>
</dbReference>
<keyword evidence="5" id="KW-1185">Reference proteome</keyword>